<keyword evidence="2" id="KW-0732">Signal</keyword>
<evidence type="ECO:0000313" key="3">
    <source>
        <dbReference type="EMBL" id="WRQ87901.1"/>
    </source>
</evidence>
<accession>A0ABZ1C8W3</accession>
<organism evidence="3 4">
    <name type="scientific">Actomonas aquatica</name>
    <dbReference type="NCBI Taxonomy" id="2866162"/>
    <lineage>
        <taxon>Bacteria</taxon>
        <taxon>Pseudomonadati</taxon>
        <taxon>Verrucomicrobiota</taxon>
        <taxon>Opitutia</taxon>
        <taxon>Opitutales</taxon>
        <taxon>Opitutaceae</taxon>
        <taxon>Actomonas</taxon>
    </lineage>
</organism>
<name>A0ABZ1C8W3_9BACT</name>
<dbReference type="GO" id="GO:0016787">
    <property type="term" value="F:hydrolase activity"/>
    <property type="evidence" value="ECO:0007669"/>
    <property type="project" value="UniProtKB-KW"/>
</dbReference>
<dbReference type="RefSeq" id="WP_221029060.1">
    <property type="nucleotide sequence ID" value="NZ_CP139781.1"/>
</dbReference>
<dbReference type="Gene3D" id="3.40.50.1820">
    <property type="entry name" value="alpha/beta hydrolase"/>
    <property type="match status" value="1"/>
</dbReference>
<feature type="region of interest" description="Disordered" evidence="1">
    <location>
        <begin position="230"/>
        <end position="258"/>
    </location>
</feature>
<evidence type="ECO:0000256" key="1">
    <source>
        <dbReference type="SAM" id="MobiDB-lite"/>
    </source>
</evidence>
<dbReference type="InterPro" id="IPR029058">
    <property type="entry name" value="AB_hydrolase_fold"/>
</dbReference>
<feature type="signal peptide" evidence="2">
    <location>
        <begin position="1"/>
        <end position="26"/>
    </location>
</feature>
<gene>
    <name evidence="3" type="ORF">K1X11_000675</name>
</gene>
<dbReference type="Pfam" id="PF00756">
    <property type="entry name" value="Esterase"/>
    <property type="match status" value="1"/>
</dbReference>
<reference evidence="3 4" key="1">
    <citation type="submission" date="2023-12" db="EMBL/GenBank/DDBJ databases">
        <title>Description of an unclassified Opitutus bacterium of Verrucomicrobiota.</title>
        <authorList>
            <person name="Zhang D.-F."/>
        </authorList>
    </citation>
    <scope>NUCLEOTIDE SEQUENCE [LARGE SCALE GENOMIC DNA]</scope>
    <source>
        <strain evidence="3 4">WL0086</strain>
    </source>
</reference>
<proteinExistence type="predicted"/>
<dbReference type="InterPro" id="IPR050583">
    <property type="entry name" value="Mycobacterial_A85_antigen"/>
</dbReference>
<dbReference type="PANTHER" id="PTHR48098:SF1">
    <property type="entry name" value="DIACYLGLYCEROL ACYLTRANSFERASE_MYCOLYLTRANSFERASE AG85A"/>
    <property type="match status" value="1"/>
</dbReference>
<feature type="compositionally biased region" description="Low complexity" evidence="1">
    <location>
        <begin position="230"/>
        <end position="242"/>
    </location>
</feature>
<sequence>MKCRASPLLLLLTLCLAASFSTSALAAEPEFARTRVIGFSQVGQPRGGWFVAGDVFESIVDDDRWELLWNGGAGVDRWRDPDYVGWSRDLVSACPTDTPPDRVVLVISGPFGDDVDRWTEAINATLITINAKIPSARQIVLQPVVGGPDGAPCPAPGADGRTVRASRQHPHIVAAIQRVIAAPALPAVEVVAGYVPQLERCDHYADALGHLTAEGAESVAARIAHHYAEPTRSTASAAAPSPRARRNRPPLTLSEWVDPNTTPERLTYATFHSPVVGQDVSYTVYLPDEYESAPEHRYPVVYWLHGRGGRQDGARNFAVALEAAIAAGEAPPMIVVGVNGRRIGSWVDAANGQSPVQSMLVHDLIPHVDATYRTIRHRSARAIEGFSMGGAGAPKIGFKYPELFGVVGIMAGALHDYDSYATRGTALQDLYNGSRPYYAANSPWQLVVAHADLIRDRTHVRIAVGDADRLLDKNVAFHELLTELGIAHTFDVLPEVTHNPREIYDALGDKTWAFYRDAFAATQP</sequence>
<dbReference type="Proteomes" id="UP000738431">
    <property type="component" value="Chromosome"/>
</dbReference>
<keyword evidence="3" id="KW-0378">Hydrolase</keyword>
<dbReference type="InterPro" id="IPR000801">
    <property type="entry name" value="Esterase-like"/>
</dbReference>
<feature type="chain" id="PRO_5045467111" evidence="2">
    <location>
        <begin position="27"/>
        <end position="524"/>
    </location>
</feature>
<protein>
    <submittedName>
        <fullName evidence="3">Alpha/beta hydrolase-fold protein</fullName>
    </submittedName>
</protein>
<keyword evidence="4" id="KW-1185">Reference proteome</keyword>
<evidence type="ECO:0000256" key="2">
    <source>
        <dbReference type="SAM" id="SignalP"/>
    </source>
</evidence>
<dbReference type="EMBL" id="CP139781">
    <property type="protein sequence ID" value="WRQ87901.1"/>
    <property type="molecule type" value="Genomic_DNA"/>
</dbReference>
<evidence type="ECO:0000313" key="4">
    <source>
        <dbReference type="Proteomes" id="UP000738431"/>
    </source>
</evidence>
<dbReference type="PANTHER" id="PTHR48098">
    <property type="entry name" value="ENTEROCHELIN ESTERASE-RELATED"/>
    <property type="match status" value="1"/>
</dbReference>
<dbReference type="SUPFAM" id="SSF53474">
    <property type="entry name" value="alpha/beta-Hydrolases"/>
    <property type="match status" value="1"/>
</dbReference>